<proteinExistence type="predicted"/>
<dbReference type="InterPro" id="IPR015287">
    <property type="entry name" value="Colicin_D_immunity_dom"/>
</dbReference>
<protein>
    <recommendedName>
        <fullName evidence="1">Colicin D immunity protein domain-containing protein</fullName>
    </recommendedName>
</protein>
<dbReference type="GO" id="GO:0015643">
    <property type="term" value="F:toxic substance binding"/>
    <property type="evidence" value="ECO:0007669"/>
    <property type="project" value="InterPro"/>
</dbReference>
<gene>
    <name evidence="2" type="ORF">HGA10_24850</name>
</gene>
<evidence type="ECO:0000313" key="3">
    <source>
        <dbReference type="Proteomes" id="UP000572007"/>
    </source>
</evidence>
<organism evidence="2 3">
    <name type="scientific">Nocardia coubleae</name>
    <dbReference type="NCBI Taxonomy" id="356147"/>
    <lineage>
        <taxon>Bacteria</taxon>
        <taxon>Bacillati</taxon>
        <taxon>Actinomycetota</taxon>
        <taxon>Actinomycetes</taxon>
        <taxon>Mycobacteriales</taxon>
        <taxon>Nocardiaceae</taxon>
        <taxon>Nocardia</taxon>
    </lineage>
</organism>
<evidence type="ECO:0000259" key="1">
    <source>
        <dbReference type="Pfam" id="PF09204"/>
    </source>
</evidence>
<dbReference type="InterPro" id="IPR036471">
    <property type="entry name" value="Colicin_D_sf"/>
</dbReference>
<dbReference type="Gene3D" id="1.20.120.650">
    <property type="entry name" value="Colicin D"/>
    <property type="match status" value="1"/>
</dbReference>
<keyword evidence="3" id="KW-1185">Reference proteome</keyword>
<dbReference type="Proteomes" id="UP000572007">
    <property type="component" value="Unassembled WGS sequence"/>
</dbReference>
<evidence type="ECO:0000313" key="2">
    <source>
        <dbReference type="EMBL" id="NKX90517.1"/>
    </source>
</evidence>
<name>A0A846WDA3_9NOCA</name>
<dbReference type="Pfam" id="PF09204">
    <property type="entry name" value="Colicin_immun"/>
    <property type="match status" value="1"/>
</dbReference>
<accession>A0A846WDA3</accession>
<comment type="caution">
    <text evidence="2">The sequence shown here is derived from an EMBL/GenBank/DDBJ whole genome shotgun (WGS) entry which is preliminary data.</text>
</comment>
<feature type="domain" description="Colicin D immunity protein" evidence="1">
    <location>
        <begin position="4"/>
        <end position="84"/>
    </location>
</feature>
<dbReference type="EMBL" id="JAAXOM010000007">
    <property type="protein sequence ID" value="NKX90517.1"/>
    <property type="molecule type" value="Genomic_DNA"/>
</dbReference>
<reference evidence="2 3" key="1">
    <citation type="submission" date="2020-04" db="EMBL/GenBank/DDBJ databases">
        <title>MicrobeNet Type strains.</title>
        <authorList>
            <person name="Nicholson A.C."/>
        </authorList>
    </citation>
    <scope>NUCLEOTIDE SEQUENCE [LARGE SCALE GENOMIC DNA]</scope>
    <source>
        <strain evidence="2 3">DSM 44960</strain>
    </source>
</reference>
<sequence>MVAGYRELIRSFAKGEKSADQFEQEYLQKFKHDENQILSPEFDILDSLFADVDEYVADPELREDAGGLDADRLRSRAQAVFRKLYSDSTD</sequence>
<dbReference type="GO" id="GO:0030153">
    <property type="term" value="P:bacteriocin immunity"/>
    <property type="evidence" value="ECO:0007669"/>
    <property type="project" value="InterPro"/>
</dbReference>
<dbReference type="AlphaFoldDB" id="A0A846WDA3"/>